<sequence length="185" mass="19566">MSIVRRLARPLLAAQFVWGGVDQLRRPDIKADNGGPIIPALAGLSVGPVTLPTEPEALVRVNGAIMTGAGALLALGRLPRLSSLALAASLVPTTLTGHQFWNAPDEKTRQLQIVQVLKNAGMLGGLLIAAVDTEGKPGLGWRAKRAGRDARRAAKLAAADAQRTKGRIKRDTELAVRRGRESLPV</sequence>
<proteinExistence type="predicted"/>
<accession>A0A6J4PZH1</accession>
<protein>
    <recommendedName>
        <fullName evidence="6">DoxX family protein</fullName>
    </recommendedName>
</protein>
<evidence type="ECO:0000256" key="3">
    <source>
        <dbReference type="ARBA" id="ARBA00022989"/>
    </source>
</evidence>
<dbReference type="InterPro" id="IPR032808">
    <property type="entry name" value="DoxX"/>
</dbReference>
<dbReference type="EMBL" id="CADCUY010000500">
    <property type="protein sequence ID" value="CAA9429001.1"/>
    <property type="molecule type" value="Genomic_DNA"/>
</dbReference>
<evidence type="ECO:0000313" key="5">
    <source>
        <dbReference type="EMBL" id="CAA9429001.1"/>
    </source>
</evidence>
<evidence type="ECO:0000256" key="1">
    <source>
        <dbReference type="ARBA" id="ARBA00004141"/>
    </source>
</evidence>
<evidence type="ECO:0000256" key="2">
    <source>
        <dbReference type="ARBA" id="ARBA00022692"/>
    </source>
</evidence>
<gene>
    <name evidence="5" type="ORF">AVDCRST_MAG35-2465</name>
</gene>
<comment type="subcellular location">
    <subcellularLocation>
        <location evidence="1">Membrane</location>
        <topology evidence="1">Multi-pass membrane protein</topology>
    </subcellularLocation>
</comment>
<reference evidence="5" key="1">
    <citation type="submission" date="2020-02" db="EMBL/GenBank/DDBJ databases">
        <authorList>
            <person name="Meier V. D."/>
        </authorList>
    </citation>
    <scope>NUCLEOTIDE SEQUENCE</scope>
    <source>
        <strain evidence="5">AVDCRST_MAG35</strain>
    </source>
</reference>
<dbReference type="GO" id="GO:0016020">
    <property type="term" value="C:membrane"/>
    <property type="evidence" value="ECO:0007669"/>
    <property type="project" value="UniProtKB-SubCell"/>
</dbReference>
<keyword evidence="4" id="KW-0472">Membrane</keyword>
<evidence type="ECO:0000256" key="4">
    <source>
        <dbReference type="ARBA" id="ARBA00023136"/>
    </source>
</evidence>
<dbReference type="Pfam" id="PF07681">
    <property type="entry name" value="DoxX"/>
    <property type="match status" value="1"/>
</dbReference>
<evidence type="ECO:0008006" key="6">
    <source>
        <dbReference type="Google" id="ProtNLM"/>
    </source>
</evidence>
<keyword evidence="3" id="KW-1133">Transmembrane helix</keyword>
<organism evidence="5">
    <name type="scientific">uncultured Quadrisphaera sp</name>
    <dbReference type="NCBI Taxonomy" id="904978"/>
    <lineage>
        <taxon>Bacteria</taxon>
        <taxon>Bacillati</taxon>
        <taxon>Actinomycetota</taxon>
        <taxon>Actinomycetes</taxon>
        <taxon>Kineosporiales</taxon>
        <taxon>Kineosporiaceae</taxon>
        <taxon>Quadrisphaera</taxon>
        <taxon>environmental samples</taxon>
    </lineage>
</organism>
<name>A0A6J4PZH1_9ACTN</name>
<dbReference type="AlphaFoldDB" id="A0A6J4PZH1"/>
<keyword evidence="2" id="KW-0812">Transmembrane</keyword>